<name>A0A840RSK9_9BURK</name>
<sequence>MTTINAVLRIAVVPLCLIASMMTAHGQQIVSAGEVNVVQGPVQATLSSHTLQIKDGKEVFIDDPRQVRPGDVIEYRVTYLNFSEQTVSDVQATLPIPIGANYLAGSARPALVMARTMNGTTTVLSDFVPVPIKRQVVVAGKSQAVDVPESEYRELRWNLAELKKGESKTVKARIVVPRGYAQDSVSGATKAAKTVNAPKTSDVAKAIKAVEPAMVTKSSTYESAK</sequence>
<keyword evidence="1" id="KW-0732">Signal</keyword>
<proteinExistence type="predicted"/>
<feature type="chain" id="PRO_5032892271" evidence="1">
    <location>
        <begin position="27"/>
        <end position="225"/>
    </location>
</feature>
<keyword evidence="3" id="KW-1185">Reference proteome</keyword>
<accession>A0A840RSK9</accession>
<dbReference type="EMBL" id="JACHHQ010000003">
    <property type="protein sequence ID" value="MBB5199946.1"/>
    <property type="molecule type" value="Genomic_DNA"/>
</dbReference>
<protein>
    <submittedName>
        <fullName evidence="2">Putative repeat protein (TIGR01451 family)</fullName>
    </submittedName>
</protein>
<dbReference type="Proteomes" id="UP000571084">
    <property type="component" value="Unassembled WGS sequence"/>
</dbReference>
<evidence type="ECO:0000313" key="2">
    <source>
        <dbReference type="EMBL" id="MBB5199946.1"/>
    </source>
</evidence>
<evidence type="ECO:0000313" key="3">
    <source>
        <dbReference type="Proteomes" id="UP000571084"/>
    </source>
</evidence>
<dbReference type="AlphaFoldDB" id="A0A840RSK9"/>
<dbReference type="RefSeq" id="WP_168056293.1">
    <property type="nucleotide sequence ID" value="NZ_JAAOZT010000009.1"/>
</dbReference>
<evidence type="ECO:0000256" key="1">
    <source>
        <dbReference type="SAM" id="SignalP"/>
    </source>
</evidence>
<feature type="signal peptide" evidence="1">
    <location>
        <begin position="1"/>
        <end position="26"/>
    </location>
</feature>
<gene>
    <name evidence="2" type="ORF">HNR39_001778</name>
</gene>
<comment type="caution">
    <text evidence="2">The sequence shown here is derived from an EMBL/GenBank/DDBJ whole genome shotgun (WGS) entry which is preliminary data.</text>
</comment>
<reference evidence="2 3" key="1">
    <citation type="submission" date="2020-08" db="EMBL/GenBank/DDBJ databases">
        <title>Genomic Encyclopedia of Type Strains, Phase IV (KMG-IV): sequencing the most valuable type-strain genomes for metagenomic binning, comparative biology and taxonomic classification.</title>
        <authorList>
            <person name="Goeker M."/>
        </authorList>
    </citation>
    <scope>NUCLEOTIDE SEQUENCE [LARGE SCALE GENOMIC DNA]</scope>
    <source>
        <strain evidence="2 3">DSM 23240</strain>
    </source>
</reference>
<organism evidence="2 3">
    <name type="scientific">Glaciimonas immobilis</name>
    <dbReference type="NCBI Taxonomy" id="728004"/>
    <lineage>
        <taxon>Bacteria</taxon>
        <taxon>Pseudomonadati</taxon>
        <taxon>Pseudomonadota</taxon>
        <taxon>Betaproteobacteria</taxon>
        <taxon>Burkholderiales</taxon>
        <taxon>Oxalobacteraceae</taxon>
        <taxon>Glaciimonas</taxon>
    </lineage>
</organism>